<accession>A0ABP7AS32</accession>
<feature type="region of interest" description="Disordered" evidence="1">
    <location>
        <begin position="1"/>
        <end position="55"/>
    </location>
</feature>
<evidence type="ECO:0000313" key="3">
    <source>
        <dbReference type="Proteomes" id="UP001501074"/>
    </source>
</evidence>
<comment type="caution">
    <text evidence="2">The sequence shown here is derived from an EMBL/GenBank/DDBJ whole genome shotgun (WGS) entry which is preliminary data.</text>
</comment>
<dbReference type="Proteomes" id="UP001501074">
    <property type="component" value="Unassembled WGS sequence"/>
</dbReference>
<sequence>MTRVTLWQRPGAAPDTDADRWHPDNVGRTPVRLSWQGPLAPSATGESHRTLHVTQ</sequence>
<dbReference type="EMBL" id="BAAAZO010000013">
    <property type="protein sequence ID" value="GAA3639333.1"/>
    <property type="molecule type" value="Genomic_DNA"/>
</dbReference>
<protein>
    <submittedName>
        <fullName evidence="2">Uncharacterized protein</fullName>
    </submittedName>
</protein>
<keyword evidence="3" id="KW-1185">Reference proteome</keyword>
<evidence type="ECO:0000313" key="2">
    <source>
        <dbReference type="EMBL" id="GAA3639333.1"/>
    </source>
</evidence>
<proteinExistence type="predicted"/>
<gene>
    <name evidence="2" type="ORF">GCM10022223_67960</name>
</gene>
<reference evidence="3" key="1">
    <citation type="journal article" date="2019" name="Int. J. Syst. Evol. Microbiol.">
        <title>The Global Catalogue of Microorganisms (GCM) 10K type strain sequencing project: providing services to taxonomists for standard genome sequencing and annotation.</title>
        <authorList>
            <consortium name="The Broad Institute Genomics Platform"/>
            <consortium name="The Broad Institute Genome Sequencing Center for Infectious Disease"/>
            <person name="Wu L."/>
            <person name="Ma J."/>
        </authorList>
    </citation>
    <scope>NUCLEOTIDE SEQUENCE [LARGE SCALE GENOMIC DNA]</scope>
    <source>
        <strain evidence="3">JCM 16902</strain>
    </source>
</reference>
<evidence type="ECO:0000256" key="1">
    <source>
        <dbReference type="SAM" id="MobiDB-lite"/>
    </source>
</evidence>
<name>A0ABP7AS32_9ACTN</name>
<organism evidence="2 3">
    <name type="scientific">Kineosporia mesophila</name>
    <dbReference type="NCBI Taxonomy" id="566012"/>
    <lineage>
        <taxon>Bacteria</taxon>
        <taxon>Bacillati</taxon>
        <taxon>Actinomycetota</taxon>
        <taxon>Actinomycetes</taxon>
        <taxon>Kineosporiales</taxon>
        <taxon>Kineosporiaceae</taxon>
        <taxon>Kineosporia</taxon>
    </lineage>
</organism>